<feature type="domain" description="AB hydrolase-1" evidence="13">
    <location>
        <begin position="47"/>
        <end position="307"/>
    </location>
</feature>
<evidence type="ECO:0000256" key="2">
    <source>
        <dbReference type="ARBA" id="ARBA00004496"/>
    </source>
</evidence>
<keyword evidence="15" id="KW-1185">Reference proteome</keyword>
<comment type="similarity">
    <text evidence="3 11 12">Belongs to the peptidase S33 family.</text>
</comment>
<keyword evidence="8 11" id="KW-0645">Protease</keyword>
<dbReference type="PANTHER" id="PTHR43722:SF1">
    <property type="entry name" value="PROLINE IMINOPEPTIDASE"/>
    <property type="match status" value="1"/>
</dbReference>
<comment type="catalytic activity">
    <reaction evidence="1 11 12">
        <text>Release of N-terminal proline from a peptide.</text>
        <dbReference type="EC" id="3.4.11.5"/>
    </reaction>
</comment>
<dbReference type="PRINTS" id="PR00793">
    <property type="entry name" value="PROAMNOPTASE"/>
</dbReference>
<dbReference type="RefSeq" id="WP_394847671.1">
    <property type="nucleotide sequence ID" value="NZ_CP089982.1"/>
</dbReference>
<evidence type="ECO:0000256" key="11">
    <source>
        <dbReference type="PIRNR" id="PIRNR006431"/>
    </source>
</evidence>
<dbReference type="InterPro" id="IPR000073">
    <property type="entry name" value="AB_hydrolase_1"/>
</dbReference>
<dbReference type="GO" id="GO:0004177">
    <property type="term" value="F:aminopeptidase activity"/>
    <property type="evidence" value="ECO:0007669"/>
    <property type="project" value="UniProtKB-KW"/>
</dbReference>
<name>A0ABZ2KL14_9BACT</name>
<evidence type="ECO:0000256" key="5">
    <source>
        <dbReference type="ARBA" id="ARBA00021843"/>
    </source>
</evidence>
<dbReference type="EC" id="3.4.11.5" evidence="4 11"/>
<keyword evidence="7 11" id="KW-0963">Cytoplasm</keyword>
<evidence type="ECO:0000256" key="9">
    <source>
        <dbReference type="ARBA" id="ARBA00022801"/>
    </source>
</evidence>
<accession>A0ABZ2KL14</accession>
<dbReference type="Pfam" id="PF00561">
    <property type="entry name" value="Abhydrolase_1"/>
    <property type="match status" value="1"/>
</dbReference>
<keyword evidence="9 11" id="KW-0378">Hydrolase</keyword>
<gene>
    <name evidence="14" type="primary">pip</name>
    <name evidence="14" type="ORF">LZC95_09435</name>
</gene>
<evidence type="ECO:0000313" key="15">
    <source>
        <dbReference type="Proteomes" id="UP001379533"/>
    </source>
</evidence>
<evidence type="ECO:0000256" key="12">
    <source>
        <dbReference type="RuleBase" id="RU003421"/>
    </source>
</evidence>
<reference evidence="14 15" key="1">
    <citation type="submission" date="2021-12" db="EMBL/GenBank/DDBJ databases">
        <title>Discovery of the Pendulisporaceae a myxobacterial family with distinct sporulation behavior and unique specialized metabolism.</title>
        <authorList>
            <person name="Garcia R."/>
            <person name="Popoff A."/>
            <person name="Bader C.D."/>
            <person name="Loehr J."/>
            <person name="Walesch S."/>
            <person name="Walt C."/>
            <person name="Boldt J."/>
            <person name="Bunk B."/>
            <person name="Haeckl F.J.F.P.J."/>
            <person name="Gunesch A.P."/>
            <person name="Birkelbach J."/>
            <person name="Nuebel U."/>
            <person name="Pietschmann T."/>
            <person name="Bach T."/>
            <person name="Mueller R."/>
        </authorList>
    </citation>
    <scope>NUCLEOTIDE SEQUENCE [LARGE SCALE GENOMIC DNA]</scope>
    <source>
        <strain evidence="14 15">MSr12523</strain>
    </source>
</reference>
<protein>
    <recommendedName>
        <fullName evidence="5 11">Proline iminopeptidase</fullName>
        <shortName evidence="11">PIP</shortName>
        <ecNumber evidence="4 11">3.4.11.5</ecNumber>
    </recommendedName>
    <alternativeName>
        <fullName evidence="10 11">Prolyl aminopeptidase</fullName>
    </alternativeName>
</protein>
<evidence type="ECO:0000256" key="7">
    <source>
        <dbReference type="ARBA" id="ARBA00022490"/>
    </source>
</evidence>
<dbReference type="SUPFAM" id="SSF53474">
    <property type="entry name" value="alpha/beta-Hydrolases"/>
    <property type="match status" value="1"/>
</dbReference>
<dbReference type="Proteomes" id="UP001379533">
    <property type="component" value="Chromosome"/>
</dbReference>
<dbReference type="NCBIfam" id="TIGR01249">
    <property type="entry name" value="pro_imino_pep_1"/>
    <property type="match status" value="1"/>
</dbReference>
<evidence type="ECO:0000256" key="6">
    <source>
        <dbReference type="ARBA" id="ARBA00022438"/>
    </source>
</evidence>
<dbReference type="PRINTS" id="PR00111">
    <property type="entry name" value="ABHYDROLASE"/>
</dbReference>
<dbReference type="EMBL" id="CP089982">
    <property type="protein sequence ID" value="WXA97056.1"/>
    <property type="molecule type" value="Genomic_DNA"/>
</dbReference>
<dbReference type="InterPro" id="IPR029058">
    <property type="entry name" value="AB_hydrolase_fold"/>
</dbReference>
<evidence type="ECO:0000256" key="10">
    <source>
        <dbReference type="ARBA" id="ARBA00029605"/>
    </source>
</evidence>
<dbReference type="InterPro" id="IPR005944">
    <property type="entry name" value="Pro_iminopeptidase"/>
</dbReference>
<evidence type="ECO:0000259" key="13">
    <source>
        <dbReference type="Pfam" id="PF00561"/>
    </source>
</evidence>
<evidence type="ECO:0000256" key="8">
    <source>
        <dbReference type="ARBA" id="ARBA00022670"/>
    </source>
</evidence>
<sequence length="323" mass="36622">MDASANHATRRTFYPEIEPYQSGRLKVSDTHEIYWEVSGNPQGKPAVFVHGGPGGGTEPKQRRFFDPKKYRIVLFDQRGCGKSTPHASLEDNTTWHLVADMEALRTHLGIDKWQVFGGSWGSTLALAYAQTHPERVTELVLRGIFLLRKWEIDWFYQHGTSAIYPDAWEDYLAPIPENERHDMVHAYYKRLTSPDPKVQAEAAKAWSVWEGRTSCLIPNQELIAKSAGDKFAIAFARIECHYFVNNGFFEPGKGLLDGVDRIRKIPGTIVQGRYDVVCPMESAWALHRAWPEAELKIAQDAGHSAFEPGILHELIEATDRYAK</sequence>
<comment type="subcellular location">
    <subcellularLocation>
        <location evidence="2 11">Cytoplasm</location>
    </subcellularLocation>
</comment>
<organism evidence="14 15">
    <name type="scientific">Pendulispora brunnea</name>
    <dbReference type="NCBI Taxonomy" id="2905690"/>
    <lineage>
        <taxon>Bacteria</taxon>
        <taxon>Pseudomonadati</taxon>
        <taxon>Myxococcota</taxon>
        <taxon>Myxococcia</taxon>
        <taxon>Myxococcales</taxon>
        <taxon>Sorangiineae</taxon>
        <taxon>Pendulisporaceae</taxon>
        <taxon>Pendulispora</taxon>
    </lineage>
</organism>
<evidence type="ECO:0000256" key="1">
    <source>
        <dbReference type="ARBA" id="ARBA00001585"/>
    </source>
</evidence>
<dbReference type="PIRSF" id="PIRSF006431">
    <property type="entry name" value="Pept_S33"/>
    <property type="match status" value="1"/>
</dbReference>
<dbReference type="PANTHER" id="PTHR43722">
    <property type="entry name" value="PROLINE IMINOPEPTIDASE"/>
    <property type="match status" value="1"/>
</dbReference>
<evidence type="ECO:0000313" key="14">
    <source>
        <dbReference type="EMBL" id="WXA97056.1"/>
    </source>
</evidence>
<evidence type="ECO:0000256" key="3">
    <source>
        <dbReference type="ARBA" id="ARBA00010088"/>
    </source>
</evidence>
<proteinExistence type="inferred from homology"/>
<keyword evidence="6 11" id="KW-0031">Aminopeptidase</keyword>
<evidence type="ECO:0000256" key="4">
    <source>
        <dbReference type="ARBA" id="ARBA00012568"/>
    </source>
</evidence>
<dbReference type="InterPro" id="IPR002410">
    <property type="entry name" value="Peptidase_S33"/>
</dbReference>
<dbReference type="Gene3D" id="3.40.50.1820">
    <property type="entry name" value="alpha/beta hydrolase"/>
    <property type="match status" value="1"/>
</dbReference>